<dbReference type="AlphaFoldDB" id="A0ABD2M7Y9"/>
<name>A0ABD2M7Y9_9BILA</name>
<evidence type="ECO:0000313" key="3">
    <source>
        <dbReference type="Proteomes" id="UP001620626"/>
    </source>
</evidence>
<organism evidence="2 3">
    <name type="scientific">Heterodera trifolii</name>
    <dbReference type="NCBI Taxonomy" id="157864"/>
    <lineage>
        <taxon>Eukaryota</taxon>
        <taxon>Metazoa</taxon>
        <taxon>Ecdysozoa</taxon>
        <taxon>Nematoda</taxon>
        <taxon>Chromadorea</taxon>
        <taxon>Rhabditida</taxon>
        <taxon>Tylenchina</taxon>
        <taxon>Tylenchomorpha</taxon>
        <taxon>Tylenchoidea</taxon>
        <taxon>Heteroderidae</taxon>
        <taxon>Heteroderinae</taxon>
        <taxon>Heterodera</taxon>
    </lineage>
</organism>
<dbReference type="EMBL" id="JBICBT010000096">
    <property type="protein sequence ID" value="KAL3123589.1"/>
    <property type="molecule type" value="Genomic_DNA"/>
</dbReference>
<feature type="region of interest" description="Disordered" evidence="1">
    <location>
        <begin position="22"/>
        <end position="49"/>
    </location>
</feature>
<feature type="region of interest" description="Disordered" evidence="1">
    <location>
        <begin position="81"/>
        <end position="106"/>
    </location>
</feature>
<accession>A0ABD2M7Y9</accession>
<sequence length="128" mass="13825">MLWRLEGEAGIFEKDAAEQEVAPTGDQMQQGSVAKQQGQTAAAHAAEEEIPTMNAITTNTDYFCAGDRHAMLWRLEEAAEQMAPTGDQMQQGSVAKQQGQTAAAHAAEEEIQAMNAITNTDAIAMEMR</sequence>
<keyword evidence="3" id="KW-1185">Reference proteome</keyword>
<reference evidence="2 3" key="1">
    <citation type="submission" date="2024-10" db="EMBL/GenBank/DDBJ databases">
        <authorList>
            <person name="Kim D."/>
        </authorList>
    </citation>
    <scope>NUCLEOTIDE SEQUENCE [LARGE SCALE GENOMIC DNA]</scope>
    <source>
        <strain evidence="2">BH-2024</strain>
    </source>
</reference>
<proteinExistence type="predicted"/>
<feature type="compositionally biased region" description="Polar residues" evidence="1">
    <location>
        <begin position="26"/>
        <end position="40"/>
    </location>
</feature>
<evidence type="ECO:0000313" key="2">
    <source>
        <dbReference type="EMBL" id="KAL3123589.1"/>
    </source>
</evidence>
<evidence type="ECO:0000256" key="1">
    <source>
        <dbReference type="SAM" id="MobiDB-lite"/>
    </source>
</evidence>
<protein>
    <submittedName>
        <fullName evidence="2">Uncharacterized protein</fullName>
    </submittedName>
</protein>
<comment type="caution">
    <text evidence="2">The sequence shown here is derived from an EMBL/GenBank/DDBJ whole genome shotgun (WGS) entry which is preliminary data.</text>
</comment>
<gene>
    <name evidence="2" type="ORF">niasHT_005134</name>
</gene>
<dbReference type="Proteomes" id="UP001620626">
    <property type="component" value="Unassembled WGS sequence"/>
</dbReference>
<feature type="compositionally biased region" description="Low complexity" evidence="1">
    <location>
        <begin position="95"/>
        <end position="105"/>
    </location>
</feature>